<feature type="domain" description="Tyr recombinase" evidence="2">
    <location>
        <begin position="162"/>
        <end position="386"/>
    </location>
</feature>
<dbReference type="Pfam" id="PF00589">
    <property type="entry name" value="Phage_integrase"/>
    <property type="match status" value="1"/>
</dbReference>
<protein>
    <recommendedName>
        <fullName evidence="2">Tyr recombinase domain-containing protein</fullName>
    </recommendedName>
</protein>
<dbReference type="Proteomes" id="UP000322644">
    <property type="component" value="Chromosome"/>
</dbReference>
<dbReference type="InterPro" id="IPR048120">
    <property type="entry name" value="Integrase-like"/>
</dbReference>
<keyword evidence="1" id="KW-0233">DNA recombination</keyword>
<evidence type="ECO:0000313" key="3">
    <source>
        <dbReference type="EMBL" id="QEP41439.1"/>
    </source>
</evidence>
<evidence type="ECO:0000259" key="2">
    <source>
        <dbReference type="PROSITE" id="PS51898"/>
    </source>
</evidence>
<dbReference type="CDD" id="cd00397">
    <property type="entry name" value="DNA_BRE_C"/>
    <property type="match status" value="1"/>
</dbReference>
<dbReference type="KEGG" id="apoc:APORC_1881"/>
<dbReference type="InterPro" id="IPR013762">
    <property type="entry name" value="Integrase-like_cat_sf"/>
</dbReference>
<dbReference type="RefSeq" id="WP_066386782.1">
    <property type="nucleotide sequence ID" value="NZ_CP036246.2"/>
</dbReference>
<sequence length="516" mass="59528">MINDLKSINHFLHVSQTKNGVVFDPNKDLWDINDANRRIIFDFKKINLDNKNLYSCKNVFKWYLENHSSRHSENMYKYLKIFCKYISDNFENKISIITDMNLINFRGYLGKERDWYLGSLSGFLKKWYEMGDSCITKEAYGYLREIKIKGNPKGEAIATMDPFMGPFTDIELELIQTAINNSYAKNEIKTDDYILVWLFMIYGSRPIQFAQMKIKDVIFAKRNDGSYEVFLNIPRVKNRKGVRSEFKKRIVPVSFSNLILNYTAEIKNKFKDIFPNVSEAPLFFNNTSISYNEDNNYLLKYHLTTSQLSSKIENVLNHLKLKSERTNDFMHITPIRFRRTIGTRAAVEGHGSLIIAEILDHSDTQNAQVYVESRPEIIERLDRALALYMAPIAQAFSGTLVKDKSKAIRANDPEADIINPSIDKTCTPSGKCGSHSFCGQMSPLACYTCSSFQAWIDGPHEAVLQHLLRERERLLEVTDYRIASVNDKTIMAVAQIVKACMEYKDNKIEVIVDVAK</sequence>
<name>A0A5C2HEW7_9BACT</name>
<dbReference type="GO" id="GO:0003677">
    <property type="term" value="F:DNA binding"/>
    <property type="evidence" value="ECO:0007669"/>
    <property type="project" value="InterPro"/>
</dbReference>
<gene>
    <name evidence="3" type="ORF">APORC_1881</name>
</gene>
<accession>A0A5C2HEW7</accession>
<evidence type="ECO:0000313" key="4">
    <source>
        <dbReference type="Proteomes" id="UP000322644"/>
    </source>
</evidence>
<dbReference type="NCBIfam" id="NF041502">
    <property type="entry name" value="integrase_1"/>
    <property type="match status" value="1"/>
</dbReference>
<dbReference type="PROSITE" id="PS51898">
    <property type="entry name" value="TYR_RECOMBINASE"/>
    <property type="match status" value="1"/>
</dbReference>
<dbReference type="GO" id="GO:0006310">
    <property type="term" value="P:DNA recombination"/>
    <property type="evidence" value="ECO:0007669"/>
    <property type="project" value="UniProtKB-KW"/>
</dbReference>
<dbReference type="InterPro" id="IPR011010">
    <property type="entry name" value="DNA_brk_join_enz"/>
</dbReference>
<proteinExistence type="predicted"/>
<dbReference type="EMBL" id="CP036246">
    <property type="protein sequence ID" value="QEP41439.1"/>
    <property type="molecule type" value="Genomic_DNA"/>
</dbReference>
<evidence type="ECO:0000256" key="1">
    <source>
        <dbReference type="ARBA" id="ARBA00023172"/>
    </source>
</evidence>
<dbReference type="AlphaFoldDB" id="A0A5C2HEW7"/>
<dbReference type="Gene3D" id="1.10.443.10">
    <property type="entry name" value="Intergrase catalytic core"/>
    <property type="match status" value="1"/>
</dbReference>
<reference evidence="3 4" key="2">
    <citation type="submission" date="2019-09" db="EMBL/GenBank/DDBJ databases">
        <title>Taxonomic note: a critical rebuttal of the proposed division of the genus Arcobacter into six genera, emended descriptions of Arcobacter anaerophilus and the genus Arcobacter, and an assessment of genus-level boundaries for Epsilonproteobacteria using in silico genomic comparator tools.</title>
        <authorList>
            <person name="On S.L.W."/>
            <person name="Miller W.G."/>
            <person name="Biggs P."/>
            <person name="Cornelius A."/>
            <person name="Vandamme P."/>
        </authorList>
    </citation>
    <scope>NUCLEOTIDE SEQUENCE [LARGE SCALE GENOMIC DNA]</scope>
    <source>
        <strain evidence="3 4">CCUG 56899</strain>
    </source>
</reference>
<dbReference type="GO" id="GO:0015074">
    <property type="term" value="P:DNA integration"/>
    <property type="evidence" value="ECO:0007669"/>
    <property type="project" value="InterPro"/>
</dbReference>
<dbReference type="InterPro" id="IPR002104">
    <property type="entry name" value="Integrase_catalytic"/>
</dbReference>
<reference evidence="3 4" key="1">
    <citation type="submission" date="2019-09" db="EMBL/GenBank/DDBJ databases">
        <title>Complete genome sequencing of four Arcobacter species reveals a diverse suite of mobile elements.</title>
        <authorList>
            <person name="Miller W.G."/>
            <person name="Yee E."/>
            <person name="Bono J.L."/>
        </authorList>
    </citation>
    <scope>NUCLEOTIDE SEQUENCE [LARGE SCALE GENOMIC DNA]</scope>
    <source>
        <strain evidence="3 4">CCUG 56899</strain>
    </source>
</reference>
<dbReference type="SUPFAM" id="SSF56349">
    <property type="entry name" value="DNA breaking-rejoining enzymes"/>
    <property type="match status" value="1"/>
</dbReference>
<organism evidence="3 4">
    <name type="scientific">Arcobacter porcinus</name>
    <dbReference type="NCBI Taxonomy" id="1935204"/>
    <lineage>
        <taxon>Bacteria</taxon>
        <taxon>Pseudomonadati</taxon>
        <taxon>Campylobacterota</taxon>
        <taxon>Epsilonproteobacteria</taxon>
        <taxon>Campylobacterales</taxon>
        <taxon>Arcobacteraceae</taxon>
        <taxon>Arcobacter</taxon>
    </lineage>
</organism>